<feature type="region of interest" description="Disordered" evidence="1">
    <location>
        <begin position="1"/>
        <end position="22"/>
    </location>
</feature>
<evidence type="ECO:0008006" key="4">
    <source>
        <dbReference type="Google" id="ProtNLM"/>
    </source>
</evidence>
<organism evidence="2 3">
    <name type="scientific">Paractinoplanes durhamensis</name>
    <dbReference type="NCBI Taxonomy" id="113563"/>
    <lineage>
        <taxon>Bacteria</taxon>
        <taxon>Bacillati</taxon>
        <taxon>Actinomycetota</taxon>
        <taxon>Actinomycetes</taxon>
        <taxon>Micromonosporales</taxon>
        <taxon>Micromonosporaceae</taxon>
        <taxon>Paractinoplanes</taxon>
    </lineage>
</organism>
<dbReference type="InterPro" id="IPR012349">
    <property type="entry name" value="Split_barrel_FMN-bd"/>
</dbReference>
<accession>A0ABQ3YUJ6</accession>
<gene>
    <name evidence="2" type="ORF">Adu01nite_24990</name>
</gene>
<dbReference type="SUPFAM" id="SSF50475">
    <property type="entry name" value="FMN-binding split barrel"/>
    <property type="match status" value="1"/>
</dbReference>
<dbReference type="Gene3D" id="2.30.110.10">
    <property type="entry name" value="Electron Transport, Fmn-binding Protein, Chain A"/>
    <property type="match status" value="1"/>
</dbReference>
<sequence length="169" mass="18282">MTGDASEPAPGNARTAPDRTRKGDYCAAVDENRRRLSRDESIALLARPVTGVFSTLHEAGWIHSVPVHFRYAGGEILVLAEAAAVKSRNAVRSGHATLCVDVTDGPVRSYVSVSGPVTTRRPPPMADLVALDEKYGRDDFAGGWDADDLAAALLLVLRAERWIAWADWD</sequence>
<reference evidence="2 3" key="1">
    <citation type="submission" date="2021-01" db="EMBL/GenBank/DDBJ databases">
        <title>Whole genome shotgun sequence of Actinoplanes durhamensis NBRC 14914.</title>
        <authorList>
            <person name="Komaki H."/>
            <person name="Tamura T."/>
        </authorList>
    </citation>
    <scope>NUCLEOTIDE SEQUENCE [LARGE SCALE GENOMIC DNA]</scope>
    <source>
        <strain evidence="2 3">NBRC 14914</strain>
    </source>
</reference>
<evidence type="ECO:0000313" key="3">
    <source>
        <dbReference type="Proteomes" id="UP000637628"/>
    </source>
</evidence>
<evidence type="ECO:0000256" key="1">
    <source>
        <dbReference type="SAM" id="MobiDB-lite"/>
    </source>
</evidence>
<protein>
    <recommendedName>
        <fullName evidence="4">Pyridoxamine 5'-phosphate oxidase</fullName>
    </recommendedName>
</protein>
<keyword evidence="3" id="KW-1185">Reference proteome</keyword>
<comment type="caution">
    <text evidence="2">The sequence shown here is derived from an EMBL/GenBank/DDBJ whole genome shotgun (WGS) entry which is preliminary data.</text>
</comment>
<dbReference type="EMBL" id="BOML01000021">
    <property type="protein sequence ID" value="GIE01149.1"/>
    <property type="molecule type" value="Genomic_DNA"/>
</dbReference>
<evidence type="ECO:0000313" key="2">
    <source>
        <dbReference type="EMBL" id="GIE01149.1"/>
    </source>
</evidence>
<dbReference type="Proteomes" id="UP000637628">
    <property type="component" value="Unassembled WGS sequence"/>
</dbReference>
<name>A0ABQ3YUJ6_9ACTN</name>
<proteinExistence type="predicted"/>